<evidence type="ECO:0000256" key="2">
    <source>
        <dbReference type="ARBA" id="ARBA00022803"/>
    </source>
</evidence>
<keyword evidence="2 3" id="KW-0802">TPR repeat</keyword>
<comment type="caution">
    <text evidence="5">The sequence shown here is derived from an EMBL/GenBank/DDBJ whole genome shotgun (WGS) entry which is preliminary data.</text>
</comment>
<dbReference type="Proteomes" id="UP000648239">
    <property type="component" value="Unassembled WGS sequence"/>
</dbReference>
<proteinExistence type="predicted"/>
<dbReference type="PROSITE" id="PS50005">
    <property type="entry name" value="TPR"/>
    <property type="match status" value="4"/>
</dbReference>
<evidence type="ECO:0000256" key="1">
    <source>
        <dbReference type="ARBA" id="ARBA00022737"/>
    </source>
</evidence>
<feature type="transmembrane region" description="Helical" evidence="4">
    <location>
        <begin position="338"/>
        <end position="361"/>
    </location>
</feature>
<organism evidence="5 6">
    <name type="scientific">Candidatus Polarisedimenticola svalbardensis</name>
    <dbReference type="NCBI Taxonomy" id="2886004"/>
    <lineage>
        <taxon>Bacteria</taxon>
        <taxon>Pseudomonadati</taxon>
        <taxon>Acidobacteriota</taxon>
        <taxon>Candidatus Polarisedimenticolia</taxon>
        <taxon>Candidatus Polarisedimenticolales</taxon>
        <taxon>Candidatus Polarisedimenticolaceae</taxon>
        <taxon>Candidatus Polarisedimenticola</taxon>
    </lineage>
</organism>
<protein>
    <submittedName>
        <fullName evidence="5">Tetratricopeptide repeat protein</fullName>
    </submittedName>
</protein>
<accession>A0A8J6Y846</accession>
<feature type="transmembrane region" description="Helical" evidence="4">
    <location>
        <begin position="311"/>
        <end position="331"/>
    </location>
</feature>
<feature type="transmembrane region" description="Helical" evidence="4">
    <location>
        <begin position="152"/>
        <end position="172"/>
    </location>
</feature>
<feature type="transmembrane region" description="Helical" evidence="4">
    <location>
        <begin position="367"/>
        <end position="386"/>
    </location>
</feature>
<feature type="transmembrane region" description="Helical" evidence="4">
    <location>
        <begin position="228"/>
        <end position="246"/>
    </location>
</feature>
<dbReference type="PANTHER" id="PTHR44227">
    <property type="match status" value="1"/>
</dbReference>
<dbReference type="SMART" id="SM00028">
    <property type="entry name" value="TPR"/>
    <property type="match status" value="5"/>
</dbReference>
<feature type="transmembrane region" description="Helical" evidence="4">
    <location>
        <begin position="127"/>
        <end position="146"/>
    </location>
</feature>
<dbReference type="InterPro" id="IPR019734">
    <property type="entry name" value="TPR_rpt"/>
</dbReference>
<feature type="transmembrane region" description="Helical" evidence="4">
    <location>
        <begin position="179"/>
        <end position="198"/>
    </location>
</feature>
<feature type="transmembrane region" description="Helical" evidence="4">
    <location>
        <begin position="12"/>
        <end position="29"/>
    </location>
</feature>
<dbReference type="PANTHER" id="PTHR44227:SF3">
    <property type="entry name" value="PROTEIN O-MANNOSYL-TRANSFERASE TMTC4"/>
    <property type="match status" value="1"/>
</dbReference>
<feature type="transmembrane region" description="Helical" evidence="4">
    <location>
        <begin position="393"/>
        <end position="413"/>
    </location>
</feature>
<name>A0A8J6Y846_9BACT</name>
<feature type="transmembrane region" description="Helical" evidence="4">
    <location>
        <begin position="99"/>
        <end position="120"/>
    </location>
</feature>
<evidence type="ECO:0000256" key="4">
    <source>
        <dbReference type="SAM" id="Phobius"/>
    </source>
</evidence>
<evidence type="ECO:0000313" key="6">
    <source>
        <dbReference type="Proteomes" id="UP000648239"/>
    </source>
</evidence>
<reference evidence="5 6" key="1">
    <citation type="submission" date="2020-08" db="EMBL/GenBank/DDBJ databases">
        <title>Acidobacteriota in marine sediments use diverse sulfur dissimilation pathways.</title>
        <authorList>
            <person name="Wasmund K."/>
        </authorList>
    </citation>
    <scope>NUCLEOTIDE SEQUENCE [LARGE SCALE GENOMIC DNA]</scope>
    <source>
        <strain evidence="5">MAG AM4</strain>
    </source>
</reference>
<keyword evidence="4" id="KW-1133">Transmembrane helix</keyword>
<dbReference type="Gene3D" id="1.25.40.10">
    <property type="entry name" value="Tetratricopeptide repeat domain"/>
    <property type="match status" value="2"/>
</dbReference>
<dbReference type="AlphaFoldDB" id="A0A8J6Y846"/>
<feature type="repeat" description="TPR" evidence="3">
    <location>
        <begin position="437"/>
        <end position="470"/>
    </location>
</feature>
<dbReference type="EMBL" id="JACXWD010000018">
    <property type="protein sequence ID" value="MBD3867901.1"/>
    <property type="molecule type" value="Genomic_DNA"/>
</dbReference>
<dbReference type="Pfam" id="PF13432">
    <property type="entry name" value="TPR_16"/>
    <property type="match status" value="3"/>
</dbReference>
<feature type="repeat" description="TPR" evidence="3">
    <location>
        <begin position="554"/>
        <end position="587"/>
    </location>
</feature>
<feature type="repeat" description="TPR" evidence="3">
    <location>
        <begin position="471"/>
        <end position="504"/>
    </location>
</feature>
<keyword evidence="4" id="KW-0812">Transmembrane</keyword>
<sequence>MATGTDNQSARWQNYGLALVLLIIVAWTFRQVPANSFHYDDRTNIIDWEAVHAEELTLESVLRAARGGYLPRRVVSNVTFAIDWYRGGGAPAPFQTTNLVIHALSALAVFVLFLSVFGHTLGRSRPAVSAGAFLGALVWAVHPIQLQAVSYIVQRMTSLAALFSVLAVFAYVRCRLGTGWRRTGWCLVAMLAVLLGILSKENAWIIFMLLPLAELGVLRHSRPVRRESLVYTCSGLTGIAALVLIVDRAARLGLWETLVQGYWRVDFTMWERLLTQPRVIGFHLSQLFWPMPARFSVVHDFRLSHTLLDPWTTLLAWVVALLVAAVGIWLLQARNRRVYGFLLLWFPVCLLIESTIMPLVMVFEHRMYLPSIGLAGLLGAGGCLLWGRLPPRLLAAVTLLALGCVVLLSWATYSRSLVWATDLSLWQDALRKYPHNVVANVNLGWNYWKQGDIGRAVPHYEAAVEREPGHYNANFNLGLSYRQLGRIEEADRYFERARKIALRKVQLRLDAQLNSGAVDAREWFELGNALLQRSDPRGAVTAFENALMQNPGNPEILTNLAFSYLDAGDPSRAVLMFREILQQRPHEFNALYGLGQASEAVGDPDGAREVWERYVREAPESVWKERARKRLQE</sequence>
<gene>
    <name evidence="5" type="ORF">IFK94_07245</name>
</gene>
<dbReference type="SUPFAM" id="SSF48452">
    <property type="entry name" value="TPR-like"/>
    <property type="match status" value="1"/>
</dbReference>
<keyword evidence="4" id="KW-0472">Membrane</keyword>
<evidence type="ECO:0000313" key="5">
    <source>
        <dbReference type="EMBL" id="MBD3867901.1"/>
    </source>
</evidence>
<dbReference type="InterPro" id="IPR052346">
    <property type="entry name" value="O-mannosyl-transferase_TMTC"/>
</dbReference>
<evidence type="ECO:0000256" key="3">
    <source>
        <dbReference type="PROSITE-ProRule" id="PRU00339"/>
    </source>
</evidence>
<dbReference type="InterPro" id="IPR011990">
    <property type="entry name" value="TPR-like_helical_dom_sf"/>
</dbReference>
<keyword evidence="1" id="KW-0677">Repeat</keyword>
<feature type="repeat" description="TPR" evidence="3">
    <location>
        <begin position="520"/>
        <end position="553"/>
    </location>
</feature>